<dbReference type="GO" id="GO:0005829">
    <property type="term" value="C:cytosol"/>
    <property type="evidence" value="ECO:0007669"/>
    <property type="project" value="TreeGrafter"/>
</dbReference>
<evidence type="ECO:0000256" key="3">
    <source>
        <dbReference type="ARBA" id="ARBA00022917"/>
    </source>
</evidence>
<feature type="region of interest" description="Disordered" evidence="5">
    <location>
        <begin position="1"/>
        <end position="22"/>
    </location>
</feature>
<dbReference type="Gene3D" id="3.30.110.10">
    <property type="entry name" value="Translation initiation factor 3 (IF-3), C-terminal domain"/>
    <property type="match status" value="1"/>
</dbReference>
<evidence type="ECO:0000313" key="8">
    <source>
        <dbReference type="Proteomes" id="UP000032800"/>
    </source>
</evidence>
<gene>
    <name evidence="7" type="primary">infC</name>
    <name evidence="7" type="ORF">PAD_064</name>
</gene>
<dbReference type="KEGG" id="plc:PAD_064"/>
<dbReference type="InterPro" id="IPR019815">
    <property type="entry name" value="Translation_initiation_fac_3_C"/>
</dbReference>
<protein>
    <recommendedName>
        <fullName evidence="4">Translation initiation factor IF-3</fullName>
    </recommendedName>
</protein>
<comment type="similarity">
    <text evidence="1">Belongs to the IF-3 family.</text>
</comment>
<dbReference type="GO" id="GO:0003743">
    <property type="term" value="F:translation initiation factor activity"/>
    <property type="evidence" value="ECO:0007669"/>
    <property type="project" value="UniProtKB-UniRule"/>
</dbReference>
<evidence type="ECO:0000259" key="6">
    <source>
        <dbReference type="Pfam" id="PF00707"/>
    </source>
</evidence>
<feature type="compositionally biased region" description="Basic and acidic residues" evidence="5">
    <location>
        <begin position="1"/>
        <end position="12"/>
    </location>
</feature>
<evidence type="ECO:0000256" key="5">
    <source>
        <dbReference type="SAM" id="MobiDB-lite"/>
    </source>
</evidence>
<evidence type="ECO:0000313" key="7">
    <source>
        <dbReference type="EMBL" id="CEI58618.1"/>
    </source>
</evidence>
<dbReference type="PANTHER" id="PTHR10938:SF0">
    <property type="entry name" value="TRANSLATION INITIATION FACTOR IF-3, MITOCHONDRIAL"/>
    <property type="match status" value="1"/>
</dbReference>
<keyword evidence="2 7" id="KW-0396">Initiation factor</keyword>
<dbReference type="PANTHER" id="PTHR10938">
    <property type="entry name" value="TRANSLATION INITIATION FACTOR IF-3"/>
    <property type="match status" value="1"/>
</dbReference>
<keyword evidence="3" id="KW-0648">Protein biosynthesis</keyword>
<sequence length="116" mass="13909">MDYGKFRFEQKKQRSAQKKKQKQIQVKEVKFRPVTDESDYQVKLKSLIRFIEDGDRSKVTLRFRGREIAHKELGIKLMERILIDLKDLIIVESKPKLEGKQIIMMLTPKKKYKKNN</sequence>
<dbReference type="AlphaFoldDB" id="A0A8D9JS79"/>
<dbReference type="GO" id="GO:0043022">
    <property type="term" value="F:ribosome binding"/>
    <property type="evidence" value="ECO:0007669"/>
    <property type="project" value="TreeGrafter"/>
</dbReference>
<dbReference type="EMBL" id="LN649255">
    <property type="protein sequence ID" value="CEI58618.1"/>
    <property type="molecule type" value="Genomic_DNA"/>
</dbReference>
<dbReference type="GO" id="GO:0032790">
    <property type="term" value="P:ribosome disassembly"/>
    <property type="evidence" value="ECO:0007669"/>
    <property type="project" value="TreeGrafter"/>
</dbReference>
<dbReference type="FunFam" id="3.30.110.10:FF:000001">
    <property type="entry name" value="Translation initiation factor IF-3"/>
    <property type="match status" value="1"/>
</dbReference>
<evidence type="ECO:0000256" key="4">
    <source>
        <dbReference type="NCBIfam" id="TIGR00168"/>
    </source>
</evidence>
<dbReference type="KEGG" id="pli:PLF_064"/>
<dbReference type="SUPFAM" id="SSF55200">
    <property type="entry name" value="Translation initiation factor IF3, C-terminal domain"/>
    <property type="match status" value="1"/>
</dbReference>
<feature type="domain" description="Translation initiation factor 3 C-terminal" evidence="6">
    <location>
        <begin position="24"/>
        <end position="109"/>
    </location>
</feature>
<reference evidence="7 8" key="1">
    <citation type="journal article" date="2015" name="Genome Biol. Evol.">
        <title>Genome evolution in the primary endosymbiont of whiteflies sheds light on their divergence.</title>
        <authorList>
            <person name="Santos-Garcia D."/>
            <person name="Vargas-Chavez C."/>
            <person name="Moya A."/>
            <person name="Latorre A."/>
            <person name="Silva"/>
            <person name="F J."/>
        </authorList>
    </citation>
    <scope>NUCLEOTIDE SEQUENCE [LARGE SCALE GENOMIC DNA]</scope>
    <source>
        <strain evidence="8">AD-VLC</strain>
    </source>
</reference>
<dbReference type="InterPro" id="IPR036788">
    <property type="entry name" value="T_IF-3_C_sf"/>
</dbReference>
<organism evidence="7 8">
    <name type="scientific">Candidatus Portiera aleyrodidarum</name>
    <name type="common">primary endosymbiont of Bemisia tabaci</name>
    <dbReference type="NCBI Taxonomy" id="91844"/>
    <lineage>
        <taxon>Bacteria</taxon>
        <taxon>Pseudomonadati</taxon>
        <taxon>Pseudomonadota</taxon>
        <taxon>Gammaproteobacteria</taxon>
        <taxon>Candidatus Johnevansiales</taxon>
        <taxon>Candidatus Johnevansiaceae</taxon>
        <taxon>Candidatus Portiera</taxon>
    </lineage>
</organism>
<dbReference type="InterPro" id="IPR001288">
    <property type="entry name" value="Translation_initiation_fac_3"/>
</dbReference>
<evidence type="ECO:0000256" key="1">
    <source>
        <dbReference type="ARBA" id="ARBA00005439"/>
    </source>
</evidence>
<dbReference type="Pfam" id="PF00707">
    <property type="entry name" value="IF3_C"/>
    <property type="match status" value="1"/>
</dbReference>
<proteinExistence type="inferred from homology"/>
<evidence type="ECO:0000256" key="2">
    <source>
        <dbReference type="ARBA" id="ARBA00022540"/>
    </source>
</evidence>
<feature type="compositionally biased region" description="Basic residues" evidence="5">
    <location>
        <begin position="13"/>
        <end position="22"/>
    </location>
</feature>
<dbReference type="GO" id="GO:0016020">
    <property type="term" value="C:membrane"/>
    <property type="evidence" value="ECO:0007669"/>
    <property type="project" value="TreeGrafter"/>
</dbReference>
<dbReference type="NCBIfam" id="TIGR00168">
    <property type="entry name" value="infC"/>
    <property type="match status" value="1"/>
</dbReference>
<dbReference type="Proteomes" id="UP000032800">
    <property type="component" value="Chromosome I"/>
</dbReference>
<accession>A0A8D9JS79</accession>
<name>A0A8D9JS79_9GAMM</name>